<dbReference type="GO" id="GO:0016757">
    <property type="term" value="F:glycosyltransferase activity"/>
    <property type="evidence" value="ECO:0007669"/>
    <property type="project" value="UniProtKB-KW"/>
</dbReference>
<reference evidence="2" key="1">
    <citation type="journal article" date="2019" name="Int. J. Syst. Evol. Microbiol.">
        <title>The Global Catalogue of Microorganisms (GCM) 10K type strain sequencing project: providing services to taxonomists for standard genome sequencing and annotation.</title>
        <authorList>
            <consortium name="The Broad Institute Genomics Platform"/>
            <consortium name="The Broad Institute Genome Sequencing Center for Infectious Disease"/>
            <person name="Wu L."/>
            <person name="Ma J."/>
        </authorList>
    </citation>
    <scope>NUCLEOTIDE SEQUENCE [LARGE SCALE GENOMIC DNA]</scope>
    <source>
        <strain evidence="2">KCTC 42808</strain>
    </source>
</reference>
<sequence length="273" mass="32414">MISKAQVVKLKTLIRHKWQCWYHNTFNATVKAQIKNPKEIPIVIISFNQLFYLKQLVAFLIKHEFTNLVIIDNNSTYQPLLDYLDTIEKQVKIYRLQENIGHLSFWKTESIFKKYSKGYYVVTDADIVPDANCPDDFMVTFRNLLDEAYTRTKVGFSLKVEDIPDTNPNKEKIKQWEAQFWKTKVKPNVFKAHIDTTFALYRPNYKYQRKGFTQGWRTDYPLQAKHGGWYIDINNLSEEQEYYIETANDSASWQLDKEGELKNPIHKKLYTND</sequence>
<keyword evidence="2" id="KW-1185">Reference proteome</keyword>
<evidence type="ECO:0000313" key="1">
    <source>
        <dbReference type="EMBL" id="MFD2542032.1"/>
    </source>
</evidence>
<gene>
    <name evidence="1" type="ORF">ACFSSB_06830</name>
</gene>
<dbReference type="SUPFAM" id="SSF53448">
    <property type="entry name" value="Nucleotide-diphospho-sugar transferases"/>
    <property type="match status" value="1"/>
</dbReference>
<dbReference type="EMBL" id="JBHULM010000009">
    <property type="protein sequence ID" value="MFD2542032.1"/>
    <property type="molecule type" value="Genomic_DNA"/>
</dbReference>
<organism evidence="1 2">
    <name type="scientific">Lacinutrix gracilariae</name>
    <dbReference type="NCBI Taxonomy" id="1747198"/>
    <lineage>
        <taxon>Bacteria</taxon>
        <taxon>Pseudomonadati</taxon>
        <taxon>Bacteroidota</taxon>
        <taxon>Flavobacteriia</taxon>
        <taxon>Flavobacteriales</taxon>
        <taxon>Flavobacteriaceae</taxon>
        <taxon>Lacinutrix</taxon>
    </lineage>
</organism>
<dbReference type="EC" id="2.4.-.-" evidence="1"/>
<protein>
    <submittedName>
        <fullName evidence="1">Glycosyltransferase family 2 protein</fullName>
        <ecNumber evidence="1">2.4.-.-</ecNumber>
    </submittedName>
</protein>
<dbReference type="Gene3D" id="3.90.550.10">
    <property type="entry name" value="Spore Coat Polysaccharide Biosynthesis Protein SpsA, Chain A"/>
    <property type="match status" value="1"/>
</dbReference>
<name>A0ABW5JZ54_9FLAO</name>
<proteinExistence type="predicted"/>
<dbReference type="RefSeq" id="WP_379902379.1">
    <property type="nucleotide sequence ID" value="NZ_JBHULM010000009.1"/>
</dbReference>
<dbReference type="Proteomes" id="UP001597467">
    <property type="component" value="Unassembled WGS sequence"/>
</dbReference>
<keyword evidence="1" id="KW-0808">Transferase</keyword>
<keyword evidence="1" id="KW-0328">Glycosyltransferase</keyword>
<dbReference type="InterPro" id="IPR029044">
    <property type="entry name" value="Nucleotide-diphossugar_trans"/>
</dbReference>
<evidence type="ECO:0000313" key="2">
    <source>
        <dbReference type="Proteomes" id="UP001597467"/>
    </source>
</evidence>
<accession>A0ABW5JZ54</accession>
<comment type="caution">
    <text evidence="1">The sequence shown here is derived from an EMBL/GenBank/DDBJ whole genome shotgun (WGS) entry which is preliminary data.</text>
</comment>